<evidence type="ECO:0000259" key="2">
    <source>
        <dbReference type="SMART" id="SM01204"/>
    </source>
</evidence>
<gene>
    <name evidence="3" type="ORF">I4J89_45485</name>
</gene>
<dbReference type="EMBL" id="JADQTO010000042">
    <property type="protein sequence ID" value="MBG0568693.1"/>
    <property type="molecule type" value="Genomic_DNA"/>
</dbReference>
<dbReference type="Proteomes" id="UP000598146">
    <property type="component" value="Unassembled WGS sequence"/>
</dbReference>
<dbReference type="SMART" id="SM00897">
    <property type="entry name" value="FIST"/>
    <property type="match status" value="1"/>
</dbReference>
<proteinExistence type="predicted"/>
<dbReference type="AlphaFoldDB" id="A0A931G258"/>
<keyword evidence="4" id="KW-1185">Reference proteome</keyword>
<comment type="caution">
    <text evidence="3">The sequence shown here is derived from an EMBL/GenBank/DDBJ whole genome shotgun (WGS) entry which is preliminary data.</text>
</comment>
<feature type="domain" description="FIST C-domain" evidence="2">
    <location>
        <begin position="227"/>
        <end position="370"/>
    </location>
</feature>
<name>A0A931G258_9ACTN</name>
<accession>A0A931G258</accession>
<dbReference type="InterPro" id="IPR013702">
    <property type="entry name" value="FIST_domain_N"/>
</dbReference>
<organism evidence="3 4">
    <name type="scientific">Actinoplanes aureus</name>
    <dbReference type="NCBI Taxonomy" id="2792083"/>
    <lineage>
        <taxon>Bacteria</taxon>
        <taxon>Bacillati</taxon>
        <taxon>Actinomycetota</taxon>
        <taxon>Actinomycetes</taxon>
        <taxon>Micromonosporales</taxon>
        <taxon>Micromonosporaceae</taxon>
        <taxon>Actinoplanes</taxon>
    </lineage>
</organism>
<sequence>MGTGYSQSPDAATAGSAAAAQAIADRNPALLIIYCAVRYDFERLLNAVRAQADADTVIVGCTTAGHVTPGYGDPAEESVVVVALGGPGLEVRAAVGRNVSTRRQEAGAGAAAGVAGLTKDHRAGLLLCDGLLGEQNEVVRGAYSVASALVPLVGGCAGDDMRLRQTHQFFGDRHGVEVLTDAVIGVGLGSDAKLGIGIAHGWHKRGEPMIVTRSEKGRLYELDGAPALDVFLERTGIDRSVLENAEAFQAAAFANPLGLSRRTDEDIRIAHSWDPDDGSLLFLADTPQGALAWVMGAEEDSVVDAGAISCRQAIDALDGAQPVGILAFDCGVRKMVLGPDGVKREIAAMERETAGVPLAGFYSYGEFARTRGARGLHRLTVVTLAIA</sequence>
<dbReference type="Pfam" id="PF08495">
    <property type="entry name" value="FIST"/>
    <property type="match status" value="1"/>
</dbReference>
<dbReference type="PANTHER" id="PTHR40252">
    <property type="entry name" value="BLR0328 PROTEIN"/>
    <property type="match status" value="1"/>
</dbReference>
<dbReference type="PANTHER" id="PTHR40252:SF2">
    <property type="entry name" value="BLR0328 PROTEIN"/>
    <property type="match status" value="1"/>
</dbReference>
<dbReference type="SMART" id="SM01204">
    <property type="entry name" value="FIST_C"/>
    <property type="match status" value="1"/>
</dbReference>
<evidence type="ECO:0000313" key="3">
    <source>
        <dbReference type="EMBL" id="MBG0568693.1"/>
    </source>
</evidence>
<dbReference type="Pfam" id="PF10442">
    <property type="entry name" value="FIST_C"/>
    <property type="match status" value="1"/>
</dbReference>
<evidence type="ECO:0000313" key="4">
    <source>
        <dbReference type="Proteomes" id="UP000598146"/>
    </source>
</evidence>
<feature type="domain" description="FIST" evidence="1">
    <location>
        <begin position="27"/>
        <end position="226"/>
    </location>
</feature>
<dbReference type="InterPro" id="IPR019494">
    <property type="entry name" value="FIST_C"/>
</dbReference>
<protein>
    <submittedName>
        <fullName evidence="3">FIST C-terminal domain-containing protein</fullName>
    </submittedName>
</protein>
<reference evidence="3" key="1">
    <citation type="submission" date="2020-11" db="EMBL/GenBank/DDBJ databases">
        <title>Isolation and identification of active actinomycetes.</title>
        <authorList>
            <person name="Sun X."/>
        </authorList>
    </citation>
    <scope>NUCLEOTIDE SEQUENCE</scope>
    <source>
        <strain evidence="3">NEAU-A11</strain>
    </source>
</reference>
<evidence type="ECO:0000259" key="1">
    <source>
        <dbReference type="SMART" id="SM00897"/>
    </source>
</evidence>